<keyword evidence="2" id="KW-0812">Transmembrane</keyword>
<dbReference type="OrthoDB" id="3248709at2759"/>
<dbReference type="Proteomes" id="UP000307440">
    <property type="component" value="Unassembled WGS sequence"/>
</dbReference>
<accession>A0A5C3KP86</accession>
<keyword evidence="2" id="KW-1133">Transmembrane helix</keyword>
<proteinExistence type="predicted"/>
<feature type="transmembrane region" description="Helical" evidence="2">
    <location>
        <begin position="76"/>
        <end position="97"/>
    </location>
</feature>
<gene>
    <name evidence="3" type="ORF">FA15DRAFT_672164</name>
</gene>
<organism evidence="3 4">
    <name type="scientific">Coprinopsis marcescibilis</name>
    <name type="common">Agaric fungus</name>
    <name type="synonym">Psathyrella marcescibilis</name>
    <dbReference type="NCBI Taxonomy" id="230819"/>
    <lineage>
        <taxon>Eukaryota</taxon>
        <taxon>Fungi</taxon>
        <taxon>Dikarya</taxon>
        <taxon>Basidiomycota</taxon>
        <taxon>Agaricomycotina</taxon>
        <taxon>Agaricomycetes</taxon>
        <taxon>Agaricomycetidae</taxon>
        <taxon>Agaricales</taxon>
        <taxon>Agaricineae</taxon>
        <taxon>Psathyrellaceae</taxon>
        <taxon>Coprinopsis</taxon>
    </lineage>
</organism>
<evidence type="ECO:0000313" key="3">
    <source>
        <dbReference type="EMBL" id="TFK21875.1"/>
    </source>
</evidence>
<dbReference type="AlphaFoldDB" id="A0A5C3KP86"/>
<keyword evidence="4" id="KW-1185">Reference proteome</keyword>
<evidence type="ECO:0000256" key="2">
    <source>
        <dbReference type="SAM" id="Phobius"/>
    </source>
</evidence>
<feature type="compositionally biased region" description="Polar residues" evidence="1">
    <location>
        <begin position="139"/>
        <end position="150"/>
    </location>
</feature>
<reference evidence="3 4" key="1">
    <citation type="journal article" date="2019" name="Nat. Ecol. Evol.">
        <title>Megaphylogeny resolves global patterns of mushroom evolution.</title>
        <authorList>
            <person name="Varga T."/>
            <person name="Krizsan K."/>
            <person name="Foldi C."/>
            <person name="Dima B."/>
            <person name="Sanchez-Garcia M."/>
            <person name="Sanchez-Ramirez S."/>
            <person name="Szollosi G.J."/>
            <person name="Szarkandi J.G."/>
            <person name="Papp V."/>
            <person name="Albert L."/>
            <person name="Andreopoulos W."/>
            <person name="Angelini C."/>
            <person name="Antonin V."/>
            <person name="Barry K.W."/>
            <person name="Bougher N.L."/>
            <person name="Buchanan P."/>
            <person name="Buyck B."/>
            <person name="Bense V."/>
            <person name="Catcheside P."/>
            <person name="Chovatia M."/>
            <person name="Cooper J."/>
            <person name="Damon W."/>
            <person name="Desjardin D."/>
            <person name="Finy P."/>
            <person name="Geml J."/>
            <person name="Haridas S."/>
            <person name="Hughes K."/>
            <person name="Justo A."/>
            <person name="Karasinski D."/>
            <person name="Kautmanova I."/>
            <person name="Kiss B."/>
            <person name="Kocsube S."/>
            <person name="Kotiranta H."/>
            <person name="LaButti K.M."/>
            <person name="Lechner B.E."/>
            <person name="Liimatainen K."/>
            <person name="Lipzen A."/>
            <person name="Lukacs Z."/>
            <person name="Mihaltcheva S."/>
            <person name="Morgado L.N."/>
            <person name="Niskanen T."/>
            <person name="Noordeloos M.E."/>
            <person name="Ohm R.A."/>
            <person name="Ortiz-Santana B."/>
            <person name="Ovrebo C."/>
            <person name="Racz N."/>
            <person name="Riley R."/>
            <person name="Savchenko A."/>
            <person name="Shiryaev A."/>
            <person name="Soop K."/>
            <person name="Spirin V."/>
            <person name="Szebenyi C."/>
            <person name="Tomsovsky M."/>
            <person name="Tulloss R.E."/>
            <person name="Uehling J."/>
            <person name="Grigoriev I.V."/>
            <person name="Vagvolgyi C."/>
            <person name="Papp T."/>
            <person name="Martin F.M."/>
            <person name="Miettinen O."/>
            <person name="Hibbett D.S."/>
            <person name="Nagy L.G."/>
        </authorList>
    </citation>
    <scope>NUCLEOTIDE SEQUENCE [LARGE SCALE GENOMIC DNA]</scope>
    <source>
        <strain evidence="3 4">CBS 121175</strain>
    </source>
</reference>
<keyword evidence="2" id="KW-0472">Membrane</keyword>
<dbReference type="STRING" id="230819.A0A5C3KP86"/>
<protein>
    <submittedName>
        <fullName evidence="3">Uncharacterized protein</fullName>
    </submittedName>
</protein>
<evidence type="ECO:0000313" key="4">
    <source>
        <dbReference type="Proteomes" id="UP000307440"/>
    </source>
</evidence>
<feature type="region of interest" description="Disordered" evidence="1">
    <location>
        <begin position="112"/>
        <end position="150"/>
    </location>
</feature>
<feature type="transmembrane region" description="Helical" evidence="2">
    <location>
        <begin position="35"/>
        <end position="56"/>
    </location>
</feature>
<sequence>MATRSQSQSVWSSVVNAIQNRLKPHRAEAIQRIRFNSLCLTIFIILASLLPLPSILSAVRTCLQPKGDLEKWSQEWIYRWICVSEVTALTIFLFNIFESLYALNYPPPPLPPTPHKSLKHKPSAPHATSTPQKPFRVLSPNSSPQPQKPFTFSPSASLASFTASGQGYPPSPISTPSRVLQYSALSSSANGGFNSSTSTSGYTPSPSVSVYRGMNLNNSVGRALDGSYLGRMLQPDEEEEEE</sequence>
<dbReference type="EMBL" id="ML210256">
    <property type="protein sequence ID" value="TFK21875.1"/>
    <property type="molecule type" value="Genomic_DNA"/>
</dbReference>
<evidence type="ECO:0000256" key="1">
    <source>
        <dbReference type="SAM" id="MobiDB-lite"/>
    </source>
</evidence>
<name>A0A5C3KP86_COPMA</name>